<keyword evidence="2" id="KW-0812">Transmembrane</keyword>
<feature type="transmembrane region" description="Helical" evidence="2">
    <location>
        <begin position="33"/>
        <end position="53"/>
    </location>
</feature>
<dbReference type="AlphaFoldDB" id="A0A0A8K693"/>
<dbReference type="RefSeq" id="WP_052464617.1">
    <property type="nucleotide sequence ID" value="NZ_AP014648.1"/>
</dbReference>
<dbReference type="Gene3D" id="2.40.30.170">
    <property type="match status" value="1"/>
</dbReference>
<keyword evidence="2" id="KW-0472">Membrane</keyword>
<dbReference type="Proteomes" id="UP000031643">
    <property type="component" value="Chromosome"/>
</dbReference>
<evidence type="ECO:0000256" key="1">
    <source>
        <dbReference type="SAM" id="MobiDB-lite"/>
    </source>
</evidence>
<gene>
    <name evidence="5" type="ORF">GL4_2973</name>
</gene>
<feature type="compositionally biased region" description="Polar residues" evidence="1">
    <location>
        <begin position="1"/>
        <end position="10"/>
    </location>
</feature>
<dbReference type="STRING" id="1384459.GL4_2973"/>
<accession>A0A0A8K693</accession>
<name>A0A0A8K693_9HYPH</name>
<dbReference type="EMBL" id="AP014648">
    <property type="protein sequence ID" value="BAQ18405.1"/>
    <property type="molecule type" value="Genomic_DNA"/>
</dbReference>
<evidence type="ECO:0000313" key="6">
    <source>
        <dbReference type="Proteomes" id="UP000031643"/>
    </source>
</evidence>
<dbReference type="InterPro" id="IPR058625">
    <property type="entry name" value="MdtA-like_BSH"/>
</dbReference>
<feature type="compositionally biased region" description="Polar residues" evidence="1">
    <location>
        <begin position="374"/>
        <end position="383"/>
    </location>
</feature>
<reference evidence="5 6" key="1">
    <citation type="submission" date="2014-09" db="EMBL/GenBank/DDBJ databases">
        <title>Genome sequencing of Methyloceanibacter caenitepidi Gela4.</title>
        <authorList>
            <person name="Takeuchi M."/>
            <person name="Susumu S."/>
            <person name="Kamagata Y."/>
            <person name="Oshima K."/>
            <person name="Hattori M."/>
            <person name="Iwasaki W."/>
        </authorList>
    </citation>
    <scope>NUCLEOTIDE SEQUENCE [LARGE SCALE GENOMIC DNA]</scope>
    <source>
        <strain evidence="5 6">Gela4</strain>
    </source>
</reference>
<proteinExistence type="predicted"/>
<organism evidence="5 6">
    <name type="scientific">Methyloceanibacter caenitepidi</name>
    <dbReference type="NCBI Taxonomy" id="1384459"/>
    <lineage>
        <taxon>Bacteria</taxon>
        <taxon>Pseudomonadati</taxon>
        <taxon>Pseudomonadota</taxon>
        <taxon>Alphaproteobacteria</taxon>
        <taxon>Hyphomicrobiales</taxon>
        <taxon>Hyphomicrobiaceae</taxon>
        <taxon>Methyloceanibacter</taxon>
    </lineage>
</organism>
<dbReference type="PANTHER" id="PTHR30386:SF24">
    <property type="entry name" value="MULTIDRUG RESISTANCE EFFLUX PUMP"/>
    <property type="match status" value="1"/>
</dbReference>
<dbReference type="HOGENOM" id="CLU_018816_15_0_5"/>
<sequence>MDENVSQTAKSSEKAQDNSEDAEKTSKNGGAKLRWIALGVLFAITVIGVFGYWRYAEIYPSTDNAYTGADIVRIAPLVAGQVIEVYVEDDQKVSKGDPLFDIDPVPYDAALRGARAQFDAAADAAGTEGEPLKEAAGEMEAKRVALVDALGQYRAAEKAQRAKGSSDAAPSPAVAKALVTVREAEAAFQTAHKAFSEAQDKNMVVTVPTAKLRGAAAQLDKATEDRVKTHVLSPGDGWVSDVRIRPGAVMDAGTPAFPLVEAGPWWVNANFKETDLQRIRKGQPATIKLDMYPGYAIEGTVESISPGSGALFSVLPPENATGNWVKVTQRFPVRIRIDGKPDPKRPLRVGATATVTVDTTGDDKTAGAQAEPAPQNTASAGTQ</sequence>
<evidence type="ECO:0000259" key="4">
    <source>
        <dbReference type="Pfam" id="PF25963"/>
    </source>
</evidence>
<evidence type="ECO:0000256" key="2">
    <source>
        <dbReference type="SAM" id="Phobius"/>
    </source>
</evidence>
<evidence type="ECO:0000313" key="5">
    <source>
        <dbReference type="EMBL" id="BAQ18405.1"/>
    </source>
</evidence>
<dbReference type="GO" id="GO:0055085">
    <property type="term" value="P:transmembrane transport"/>
    <property type="evidence" value="ECO:0007669"/>
    <property type="project" value="InterPro"/>
</dbReference>
<keyword evidence="6" id="KW-1185">Reference proteome</keyword>
<dbReference type="InterPro" id="IPR058634">
    <property type="entry name" value="AaeA-lik-b-barrel"/>
</dbReference>
<feature type="region of interest" description="Disordered" evidence="1">
    <location>
        <begin position="1"/>
        <end position="26"/>
    </location>
</feature>
<dbReference type="SUPFAM" id="SSF111369">
    <property type="entry name" value="HlyD-like secretion proteins"/>
    <property type="match status" value="2"/>
</dbReference>
<dbReference type="PANTHER" id="PTHR30386">
    <property type="entry name" value="MEMBRANE FUSION SUBUNIT OF EMRAB-TOLC MULTIDRUG EFFLUX PUMP"/>
    <property type="match status" value="1"/>
</dbReference>
<feature type="compositionally biased region" description="Basic and acidic residues" evidence="1">
    <location>
        <begin position="11"/>
        <end position="26"/>
    </location>
</feature>
<dbReference type="Pfam" id="PF25917">
    <property type="entry name" value="BSH_RND"/>
    <property type="match status" value="1"/>
</dbReference>
<evidence type="ECO:0000259" key="3">
    <source>
        <dbReference type="Pfam" id="PF25917"/>
    </source>
</evidence>
<keyword evidence="2" id="KW-1133">Transmembrane helix</keyword>
<protein>
    <submittedName>
        <fullName evidence="5">Multidrug resistance protein A</fullName>
    </submittedName>
</protein>
<feature type="domain" description="Multidrug resistance protein MdtA-like barrel-sandwich hybrid" evidence="3">
    <location>
        <begin position="71"/>
        <end position="259"/>
    </location>
</feature>
<feature type="region of interest" description="Disordered" evidence="1">
    <location>
        <begin position="354"/>
        <end position="383"/>
    </location>
</feature>
<dbReference type="Pfam" id="PF25963">
    <property type="entry name" value="Beta-barrel_AAEA"/>
    <property type="match status" value="1"/>
</dbReference>
<feature type="domain" description="p-hydroxybenzoic acid efflux pump subunit AaeA-like beta-barrel" evidence="4">
    <location>
        <begin position="266"/>
        <end position="357"/>
    </location>
</feature>
<dbReference type="Gene3D" id="2.40.50.100">
    <property type="match status" value="1"/>
</dbReference>
<dbReference type="InterPro" id="IPR050739">
    <property type="entry name" value="MFP"/>
</dbReference>
<dbReference type="KEGG" id="mcg:GL4_2973"/>